<sequence length="129" mass="13219">MDAEPGTGAAAGSASGLHPSTQGATSSSAAAPTLAAGGRLRRGQPGEPPQARCALPDPPMAPARTQKSRSPKLFAAPTTRRAWADIAPDELDDMWQAEPPSFDTASEALILIRRTSDVIQRDCDAAGAG</sequence>
<comment type="caution">
    <text evidence="2">The sequence shown here is derived from an EMBL/GenBank/DDBJ whole genome shotgun (WGS) entry which is preliminary data.</text>
</comment>
<protein>
    <submittedName>
        <fullName evidence="2">Uncharacterized protein</fullName>
    </submittedName>
</protein>
<feature type="compositionally biased region" description="Low complexity" evidence="1">
    <location>
        <begin position="1"/>
        <end position="38"/>
    </location>
</feature>
<proteinExistence type="predicted"/>
<name>A0ABN9TXB7_9DINO</name>
<keyword evidence="3" id="KW-1185">Reference proteome</keyword>
<dbReference type="Proteomes" id="UP001189429">
    <property type="component" value="Unassembled WGS sequence"/>
</dbReference>
<organism evidence="2 3">
    <name type="scientific">Prorocentrum cordatum</name>
    <dbReference type="NCBI Taxonomy" id="2364126"/>
    <lineage>
        <taxon>Eukaryota</taxon>
        <taxon>Sar</taxon>
        <taxon>Alveolata</taxon>
        <taxon>Dinophyceae</taxon>
        <taxon>Prorocentrales</taxon>
        <taxon>Prorocentraceae</taxon>
        <taxon>Prorocentrum</taxon>
    </lineage>
</organism>
<gene>
    <name evidence="2" type="ORF">PCOR1329_LOCUS43239</name>
</gene>
<evidence type="ECO:0000256" key="1">
    <source>
        <dbReference type="SAM" id="MobiDB-lite"/>
    </source>
</evidence>
<evidence type="ECO:0000313" key="3">
    <source>
        <dbReference type="Proteomes" id="UP001189429"/>
    </source>
</evidence>
<dbReference type="EMBL" id="CAUYUJ010015194">
    <property type="protein sequence ID" value="CAK0850965.1"/>
    <property type="molecule type" value="Genomic_DNA"/>
</dbReference>
<reference evidence="2" key="1">
    <citation type="submission" date="2023-10" db="EMBL/GenBank/DDBJ databases">
        <authorList>
            <person name="Chen Y."/>
            <person name="Shah S."/>
            <person name="Dougan E. K."/>
            <person name="Thang M."/>
            <person name="Chan C."/>
        </authorList>
    </citation>
    <scope>NUCLEOTIDE SEQUENCE [LARGE SCALE GENOMIC DNA]</scope>
</reference>
<feature type="region of interest" description="Disordered" evidence="1">
    <location>
        <begin position="1"/>
        <end position="74"/>
    </location>
</feature>
<accession>A0ABN9TXB7</accession>
<evidence type="ECO:0000313" key="2">
    <source>
        <dbReference type="EMBL" id="CAK0850965.1"/>
    </source>
</evidence>